<gene>
    <name evidence="4" type="ORF">C8E99_0623</name>
</gene>
<reference evidence="4 5" key="1">
    <citation type="submission" date="2018-07" db="EMBL/GenBank/DDBJ databases">
        <title>Sequencing the genomes of 1000 actinobacteria strains.</title>
        <authorList>
            <person name="Klenk H.-P."/>
        </authorList>
    </citation>
    <scope>NUCLEOTIDE SEQUENCE [LARGE SCALE GENOMIC DNA]</scope>
    <source>
        <strain evidence="4 5">DSM 14442</strain>
    </source>
</reference>
<dbReference type="InterPro" id="IPR058498">
    <property type="entry name" value="DUF8185"/>
</dbReference>
<dbReference type="Pfam" id="PF26035">
    <property type="entry name" value="DUF8010"/>
    <property type="match status" value="1"/>
</dbReference>
<sequence>MDPMSSSPVDPFRPDSTSPQVPARPELHLEDLEAAKDLERYATRAKTMADTGLRLQVAGNVLASWVSVLHPRGLGDRVPVALGLRTVRLVEGRHDGIDAVYSLSSVLERLARMAATGSTAFTLPPAPESAPWTAVTPPRGGWTPMATVEDGELQQIARDGICELADALPQDPGASMVAQARAAVWGRLLGGASAEAGDGFLPAGAAFAAHGLGFLSPQGTTAVHASGPWVRLSNAAGYVLCRQPMLL</sequence>
<protein>
    <submittedName>
        <fullName evidence="4">Uncharacterized protein</fullName>
    </submittedName>
</protein>
<dbReference type="EMBL" id="QREH01000001">
    <property type="protein sequence ID" value="REE02836.1"/>
    <property type="molecule type" value="Genomic_DNA"/>
</dbReference>
<feature type="region of interest" description="Disordered" evidence="1">
    <location>
        <begin position="1"/>
        <end position="27"/>
    </location>
</feature>
<organism evidence="4 5">
    <name type="scientific">Citricoccus muralis</name>
    <dbReference type="NCBI Taxonomy" id="169134"/>
    <lineage>
        <taxon>Bacteria</taxon>
        <taxon>Bacillati</taxon>
        <taxon>Actinomycetota</taxon>
        <taxon>Actinomycetes</taxon>
        <taxon>Micrococcales</taxon>
        <taxon>Micrococcaceae</taxon>
        <taxon>Citricoccus</taxon>
    </lineage>
</organism>
<evidence type="ECO:0000259" key="2">
    <source>
        <dbReference type="Pfam" id="PF26035"/>
    </source>
</evidence>
<feature type="domain" description="DUF8185" evidence="3">
    <location>
        <begin position="137"/>
        <end position="244"/>
    </location>
</feature>
<evidence type="ECO:0000313" key="4">
    <source>
        <dbReference type="EMBL" id="REE02836.1"/>
    </source>
</evidence>
<feature type="domain" description="DUF8010" evidence="2">
    <location>
        <begin position="25"/>
        <end position="132"/>
    </location>
</feature>
<dbReference type="Pfam" id="PF26572">
    <property type="entry name" value="DUF8185"/>
    <property type="match status" value="1"/>
</dbReference>
<comment type="caution">
    <text evidence="4">The sequence shown here is derived from an EMBL/GenBank/DDBJ whole genome shotgun (WGS) entry which is preliminary data.</text>
</comment>
<evidence type="ECO:0000259" key="3">
    <source>
        <dbReference type="Pfam" id="PF26572"/>
    </source>
</evidence>
<dbReference type="InterPro" id="IPR058323">
    <property type="entry name" value="DUF8010"/>
</dbReference>
<name>A0A3D9LAY9_9MICC</name>
<keyword evidence="5" id="KW-1185">Reference proteome</keyword>
<evidence type="ECO:0000256" key="1">
    <source>
        <dbReference type="SAM" id="MobiDB-lite"/>
    </source>
</evidence>
<evidence type="ECO:0000313" key="5">
    <source>
        <dbReference type="Proteomes" id="UP000256727"/>
    </source>
</evidence>
<accession>A0A3D9LAY9</accession>
<dbReference type="Proteomes" id="UP000256727">
    <property type="component" value="Unassembled WGS sequence"/>
</dbReference>
<proteinExistence type="predicted"/>
<dbReference type="AlphaFoldDB" id="A0A3D9LAY9"/>